<evidence type="ECO:0000313" key="1">
    <source>
        <dbReference type="Proteomes" id="UP000046395"/>
    </source>
</evidence>
<protein>
    <submittedName>
        <fullName evidence="2">Reverse transcriptase domain-containing protein</fullName>
    </submittedName>
</protein>
<sequence>MDYPAAHAVFESKSEWQDGRSPRAILTPFGWSIVGPLSYKWNRTQPRHCYRLAINDSDDSLVTELMLDQFFNSDLTCVPTDVGKAISPEENRAWKVLEESTRFHGERYQVRLLWKHDQSNVSVNRVAALRRFSHLERRLMAHPELGARYTAVMKEYISAGHARKLSPREVNAGQEGRTWWVPHHAVINPNKPSKLRIVFDAAAKFKGMSLNSALLKGPDLMANLVCILQRFRLYPVAISSDIAKMFHQVRVRPPDGSALRSLWREPGSEEPIDDYEMTVQIFGATCSPAICAYVLRKAAADSDDRTGLVMSEVVHMDVANGCRNGTIGRQNDRKLSTISTSITGYLHSRLKTKLFTPRKW</sequence>
<dbReference type="PANTHER" id="PTHR47331">
    <property type="entry name" value="PHD-TYPE DOMAIN-CONTAINING PROTEIN"/>
    <property type="match status" value="1"/>
</dbReference>
<dbReference type="WBParaSite" id="TMUE_2000009633.1">
    <property type="protein sequence ID" value="TMUE_2000009633.1"/>
    <property type="gene ID" value="WBGene00300663"/>
</dbReference>
<organism evidence="1 2">
    <name type="scientific">Trichuris muris</name>
    <name type="common">Mouse whipworm</name>
    <dbReference type="NCBI Taxonomy" id="70415"/>
    <lineage>
        <taxon>Eukaryota</taxon>
        <taxon>Metazoa</taxon>
        <taxon>Ecdysozoa</taxon>
        <taxon>Nematoda</taxon>
        <taxon>Enoplea</taxon>
        <taxon>Dorylaimia</taxon>
        <taxon>Trichinellida</taxon>
        <taxon>Trichuridae</taxon>
        <taxon>Trichuris</taxon>
    </lineage>
</organism>
<reference evidence="2" key="1">
    <citation type="submission" date="2019-12" db="UniProtKB">
        <authorList>
            <consortium name="WormBaseParasite"/>
        </authorList>
    </citation>
    <scope>IDENTIFICATION</scope>
</reference>
<name>A0A5S6QR54_TRIMR</name>
<proteinExistence type="predicted"/>
<dbReference type="AlphaFoldDB" id="A0A5S6QR54"/>
<evidence type="ECO:0000313" key="2">
    <source>
        <dbReference type="WBParaSite" id="TMUE_2000009633.1"/>
    </source>
</evidence>
<dbReference type="Proteomes" id="UP000046395">
    <property type="component" value="Unassembled WGS sequence"/>
</dbReference>
<keyword evidence="1" id="KW-1185">Reference proteome</keyword>
<dbReference type="STRING" id="70415.A0A5S6QR54"/>
<accession>A0A5S6QR54</accession>
<dbReference type="SUPFAM" id="SSF56672">
    <property type="entry name" value="DNA/RNA polymerases"/>
    <property type="match status" value="1"/>
</dbReference>
<dbReference type="InterPro" id="IPR043502">
    <property type="entry name" value="DNA/RNA_pol_sf"/>
</dbReference>